<evidence type="ECO:0008006" key="4">
    <source>
        <dbReference type="Google" id="ProtNLM"/>
    </source>
</evidence>
<gene>
    <name evidence="2" type="ORF">V6N12_008455</name>
</gene>
<name>A0ABR2BIY3_9ROSI</name>
<dbReference type="InterPro" id="IPR016024">
    <property type="entry name" value="ARM-type_fold"/>
</dbReference>
<sequence length="319" mass="35168">MALRPIDNALPAIPERPKKQAKVSIPIQTQKKPSDFGVVNDENKDLLPPSAEASIDYISSENLKPFQDPESKIQSLVEGLESKDWVKVCESLNDARCFSLYHSTLLLPILEKVILVVVKAMSNPRSALCKTSIMAASDIFNAFGEKLLEFTDSGAFDRLLLQLLLKASQDKKFVCEEADRSLKAMANSIAPLPLLKKLGGYVNHRNLRVRGKAAVSVSNSVSKKGVEEMKEFGLVTLLQLAAYLLNDRLPEAREQGIYWKWRRGSRGGLAKLLPDKFVTHSGSVHDQSSLFLVGLLAAAPRVDVDAVFTFINTFSVISS</sequence>
<comment type="caution">
    <text evidence="2">The sequence shown here is derived from an EMBL/GenBank/DDBJ whole genome shotgun (WGS) entry which is preliminary data.</text>
</comment>
<dbReference type="Gene3D" id="1.25.10.10">
    <property type="entry name" value="Leucine-rich Repeat Variant"/>
    <property type="match status" value="1"/>
</dbReference>
<protein>
    <recommendedName>
        <fullName evidence="4">TOG domain-containing protein</fullName>
    </recommendedName>
</protein>
<organism evidence="2 3">
    <name type="scientific">Hibiscus sabdariffa</name>
    <name type="common">roselle</name>
    <dbReference type="NCBI Taxonomy" id="183260"/>
    <lineage>
        <taxon>Eukaryota</taxon>
        <taxon>Viridiplantae</taxon>
        <taxon>Streptophyta</taxon>
        <taxon>Embryophyta</taxon>
        <taxon>Tracheophyta</taxon>
        <taxon>Spermatophyta</taxon>
        <taxon>Magnoliopsida</taxon>
        <taxon>eudicotyledons</taxon>
        <taxon>Gunneridae</taxon>
        <taxon>Pentapetalae</taxon>
        <taxon>rosids</taxon>
        <taxon>malvids</taxon>
        <taxon>Malvales</taxon>
        <taxon>Malvaceae</taxon>
        <taxon>Malvoideae</taxon>
        <taxon>Hibiscus</taxon>
    </lineage>
</organism>
<keyword evidence="3" id="KW-1185">Reference proteome</keyword>
<dbReference type="SUPFAM" id="SSF48371">
    <property type="entry name" value="ARM repeat"/>
    <property type="match status" value="1"/>
</dbReference>
<accession>A0ABR2BIY3</accession>
<evidence type="ECO:0000313" key="3">
    <source>
        <dbReference type="Proteomes" id="UP001472677"/>
    </source>
</evidence>
<dbReference type="PANTHER" id="PTHR21567">
    <property type="entry name" value="CLASP"/>
    <property type="match status" value="1"/>
</dbReference>
<dbReference type="Proteomes" id="UP001472677">
    <property type="component" value="Unassembled WGS sequence"/>
</dbReference>
<feature type="region of interest" description="Disordered" evidence="1">
    <location>
        <begin position="1"/>
        <end position="25"/>
    </location>
</feature>
<proteinExistence type="predicted"/>
<dbReference type="InterPro" id="IPR011989">
    <property type="entry name" value="ARM-like"/>
</dbReference>
<dbReference type="PANTHER" id="PTHR21567:SF65">
    <property type="entry name" value="ARM REPEAT SUPERFAMILY PROTEIN"/>
    <property type="match status" value="1"/>
</dbReference>
<reference evidence="2 3" key="1">
    <citation type="journal article" date="2024" name="G3 (Bethesda)">
        <title>Genome assembly of Hibiscus sabdariffa L. provides insights into metabolisms of medicinal natural products.</title>
        <authorList>
            <person name="Kim T."/>
        </authorList>
    </citation>
    <scope>NUCLEOTIDE SEQUENCE [LARGE SCALE GENOMIC DNA]</scope>
    <source>
        <strain evidence="2">TK-2024</strain>
        <tissue evidence="2">Old leaves</tissue>
    </source>
</reference>
<evidence type="ECO:0000313" key="2">
    <source>
        <dbReference type="EMBL" id="KAK8507108.1"/>
    </source>
</evidence>
<dbReference type="EMBL" id="JBBPBM010000109">
    <property type="protein sequence ID" value="KAK8507108.1"/>
    <property type="molecule type" value="Genomic_DNA"/>
</dbReference>
<evidence type="ECO:0000256" key="1">
    <source>
        <dbReference type="SAM" id="MobiDB-lite"/>
    </source>
</evidence>